<dbReference type="Pfam" id="PF00460">
    <property type="entry name" value="Flg_bb_rod"/>
    <property type="match status" value="1"/>
</dbReference>
<dbReference type="Pfam" id="PF06429">
    <property type="entry name" value="Flg_bbr_C"/>
    <property type="match status" value="1"/>
</dbReference>
<comment type="subcellular location">
    <subcellularLocation>
        <location evidence="2">Bacterial flagellum basal body</location>
    </subcellularLocation>
</comment>
<keyword evidence="2" id="KW-0975">Bacterial flagellum</keyword>
<dbReference type="Proteomes" id="UP001316087">
    <property type="component" value="Unassembled WGS sequence"/>
</dbReference>
<evidence type="ECO:0000259" key="5">
    <source>
        <dbReference type="Pfam" id="PF22692"/>
    </source>
</evidence>
<dbReference type="InterPro" id="IPR020013">
    <property type="entry name" value="Flagellar_FlgE/F/G"/>
</dbReference>
<dbReference type="Pfam" id="PF22692">
    <property type="entry name" value="LlgE_F_G_D1"/>
    <property type="match status" value="1"/>
</dbReference>
<keyword evidence="6" id="KW-0966">Cell projection</keyword>
<dbReference type="PROSITE" id="PS00588">
    <property type="entry name" value="FLAGELLA_BB_ROD"/>
    <property type="match status" value="1"/>
</dbReference>
<evidence type="ECO:0000256" key="2">
    <source>
        <dbReference type="RuleBase" id="RU362116"/>
    </source>
</evidence>
<evidence type="ECO:0000259" key="4">
    <source>
        <dbReference type="Pfam" id="PF06429"/>
    </source>
</evidence>
<gene>
    <name evidence="6" type="ORF">LZ480_01670</name>
</gene>
<keyword evidence="6" id="KW-0969">Cilium</keyword>
<evidence type="ECO:0000313" key="7">
    <source>
        <dbReference type="Proteomes" id="UP001316087"/>
    </source>
</evidence>
<evidence type="ECO:0000259" key="3">
    <source>
        <dbReference type="Pfam" id="PF00460"/>
    </source>
</evidence>
<protein>
    <submittedName>
        <fullName evidence="6">Flagellar hook-basal body protein</fullName>
    </submittedName>
</protein>
<comment type="similarity">
    <text evidence="1 2">Belongs to the flagella basal body rod proteins family.</text>
</comment>
<name>A0ABS9U8C2_9BACL</name>
<feature type="domain" description="Flagellar hook protein FlgE/F/G-like D1" evidence="5">
    <location>
        <begin position="118"/>
        <end position="180"/>
    </location>
</feature>
<proteinExistence type="inferred from homology"/>
<dbReference type="PANTHER" id="PTHR30435:SF19">
    <property type="entry name" value="FLAGELLAR BASAL-BODY ROD PROTEIN FLGG"/>
    <property type="match status" value="1"/>
</dbReference>
<feature type="domain" description="Flagellar basal body rod protein N-terminal" evidence="3">
    <location>
        <begin position="5"/>
        <end position="35"/>
    </location>
</feature>
<dbReference type="InterPro" id="IPR037925">
    <property type="entry name" value="FlgE/F/G-like"/>
</dbReference>
<dbReference type="SUPFAM" id="SSF117143">
    <property type="entry name" value="Flagellar hook protein flgE"/>
    <property type="match status" value="1"/>
</dbReference>
<accession>A0ABS9U8C2</accession>
<keyword evidence="6" id="KW-0282">Flagellum</keyword>
<dbReference type="EMBL" id="JAKZFC010000001">
    <property type="protein sequence ID" value="MCH7320581.1"/>
    <property type="molecule type" value="Genomic_DNA"/>
</dbReference>
<reference evidence="6 7" key="1">
    <citation type="submission" date="2022-03" db="EMBL/GenBank/DDBJ databases">
        <authorList>
            <person name="Jo J.-H."/>
            <person name="Im W.-T."/>
        </authorList>
    </citation>
    <scope>NUCLEOTIDE SEQUENCE [LARGE SCALE GENOMIC DNA]</scope>
    <source>
        <strain evidence="6 7">MA9</strain>
    </source>
</reference>
<dbReference type="InterPro" id="IPR010930">
    <property type="entry name" value="Flg_bb/hook_C_dom"/>
</dbReference>
<dbReference type="PANTHER" id="PTHR30435">
    <property type="entry name" value="FLAGELLAR PROTEIN"/>
    <property type="match status" value="1"/>
</dbReference>
<dbReference type="RefSeq" id="WP_241367595.1">
    <property type="nucleotide sequence ID" value="NZ_JAKZFC010000001.1"/>
</dbReference>
<organism evidence="6 7">
    <name type="scientific">Solibacillus palustris</name>
    <dbReference type="NCBI Taxonomy" id="2908203"/>
    <lineage>
        <taxon>Bacteria</taxon>
        <taxon>Bacillati</taxon>
        <taxon>Bacillota</taxon>
        <taxon>Bacilli</taxon>
        <taxon>Bacillales</taxon>
        <taxon>Caryophanaceae</taxon>
        <taxon>Solibacillus</taxon>
    </lineage>
</organism>
<feature type="domain" description="Flagellar basal-body/hook protein C-terminal" evidence="4">
    <location>
        <begin position="230"/>
        <end position="274"/>
    </location>
</feature>
<dbReference type="InterPro" id="IPR053967">
    <property type="entry name" value="LlgE_F_G-like_D1"/>
</dbReference>
<dbReference type="InterPro" id="IPR001444">
    <property type="entry name" value="Flag_bb_rod_N"/>
</dbReference>
<evidence type="ECO:0000256" key="1">
    <source>
        <dbReference type="ARBA" id="ARBA00009677"/>
    </source>
</evidence>
<dbReference type="InterPro" id="IPR019776">
    <property type="entry name" value="Flagellar_basal_body_rod_CS"/>
</dbReference>
<dbReference type="NCBIfam" id="TIGR03506">
    <property type="entry name" value="FlgEFG_subfam"/>
    <property type="match status" value="1"/>
</dbReference>
<comment type="caution">
    <text evidence="6">The sequence shown here is derived from an EMBL/GenBank/DDBJ whole genome shotgun (WGS) entry which is preliminary data.</text>
</comment>
<keyword evidence="7" id="KW-1185">Reference proteome</keyword>
<sequence>MFKGFYTVATGMVAQQRKTEILTNNMANANTPGFKSDQTTIRSFPDMLMSAVGSTNIPTENGFALKRLDTVGALNAGVYLQETMPDQAQGQIYSTGLTTDVALINSQVPTDVASGNSGQIFFRLENENGTESYTRNGNFTLDGAGNLVNPMGLFVLDANGNRMQFANDNIRIDSTGAIFDENNVQVGVLGVAFSANPDVLVKRGNGLYNTLDGADLPSAYGQDGVQFSMQQQYLEGSNVDASKAMTDLLTAYRAFEANQKVLQAYDKSMDKAVNEIGRV</sequence>
<evidence type="ECO:0000313" key="6">
    <source>
        <dbReference type="EMBL" id="MCH7320581.1"/>
    </source>
</evidence>